<accession>A0A2T3HLG1</accession>
<dbReference type="RefSeq" id="WP_107215516.1">
    <property type="nucleotide sequence ID" value="NZ_KZ686269.1"/>
</dbReference>
<evidence type="ECO:0000313" key="2">
    <source>
        <dbReference type="Proteomes" id="UP000240912"/>
    </source>
</evidence>
<reference evidence="1 2" key="1">
    <citation type="submission" date="2018-03" db="EMBL/GenBank/DDBJ databases">
        <authorList>
            <person name="Keele B.F."/>
        </authorList>
    </citation>
    <scope>NUCLEOTIDE SEQUENCE [LARGE SCALE GENOMIC DNA]</scope>
    <source>
        <strain evidence="1 2">YL28-9</strain>
    </source>
</reference>
<evidence type="ECO:0008006" key="3">
    <source>
        <dbReference type="Google" id="ProtNLM"/>
    </source>
</evidence>
<keyword evidence="2" id="KW-1185">Reference proteome</keyword>
<proteinExistence type="predicted"/>
<organism evidence="1 2">
    <name type="scientific">Pedobacter yulinensis</name>
    <dbReference type="NCBI Taxonomy" id="2126353"/>
    <lineage>
        <taxon>Bacteria</taxon>
        <taxon>Pseudomonadati</taxon>
        <taxon>Bacteroidota</taxon>
        <taxon>Sphingobacteriia</taxon>
        <taxon>Sphingobacteriales</taxon>
        <taxon>Sphingobacteriaceae</taxon>
        <taxon>Pedobacter</taxon>
    </lineage>
</organism>
<dbReference type="AlphaFoldDB" id="A0A2T3HLG1"/>
<name>A0A2T3HLG1_9SPHI</name>
<dbReference type="Proteomes" id="UP000240912">
    <property type="component" value="Unassembled WGS sequence"/>
</dbReference>
<gene>
    <name evidence="1" type="ORF">C7T94_11735</name>
</gene>
<comment type="caution">
    <text evidence="1">The sequence shown here is derived from an EMBL/GenBank/DDBJ whole genome shotgun (WGS) entry which is preliminary data.</text>
</comment>
<dbReference type="EMBL" id="PYLS01000005">
    <property type="protein sequence ID" value="PST83256.1"/>
    <property type="molecule type" value="Genomic_DNA"/>
</dbReference>
<evidence type="ECO:0000313" key="1">
    <source>
        <dbReference type="EMBL" id="PST83256.1"/>
    </source>
</evidence>
<sequence>MKTLRIIDWPEQRFYGDSHPLHRWKPLLKAYGILIEFCSNHLDSRLDGSDYLLIHSRYFKAWQHLPTRTPGNEAALLRYLSVMKGRVGRLIWFDAADSSGSADLALMPLVDAILKKQLLKDRSYYTNRSPAAELRIWLNNPGTAQPATPFQPCQPAELSKLRLAWNLGLNDYRYYACKTSRLSNVLSRRIYPDRVVPVLKKRPYDLAFRGTLHADAAVNNVSAQRNQLLQLLGTLGRKVVTGKNIGKAAYLRELRNSKVSISPYGWGEICYRDFETFLAGSLLIKPDMTHLETFPNLFLPEQTYLPVPWDLTGLSNLVHQVLDNYTEYRHIAEHAQEHYHKQSNDGHAFVCQLLQSIEQ</sequence>
<dbReference type="OrthoDB" id="7052726at2"/>
<protein>
    <recommendedName>
        <fullName evidence="3">Glycosyltransferase family 1 protein</fullName>
    </recommendedName>
</protein>